<evidence type="ECO:0000313" key="10">
    <source>
        <dbReference type="Proteomes" id="UP000682733"/>
    </source>
</evidence>
<evidence type="ECO:0000313" key="9">
    <source>
        <dbReference type="EMBL" id="CAF3503453.1"/>
    </source>
</evidence>
<feature type="domain" description="Amino acid transporter transmembrane" evidence="7">
    <location>
        <begin position="13"/>
        <end position="329"/>
    </location>
</feature>
<evidence type="ECO:0000256" key="2">
    <source>
        <dbReference type="ARBA" id="ARBA00022448"/>
    </source>
</evidence>
<comment type="subcellular location">
    <subcellularLocation>
        <location evidence="1">Membrane</location>
    </subcellularLocation>
</comment>
<feature type="transmembrane region" description="Helical" evidence="6">
    <location>
        <begin position="204"/>
        <end position="226"/>
    </location>
</feature>
<dbReference type="EMBL" id="CAJNOK010000095">
    <property type="protein sequence ID" value="CAF0728827.1"/>
    <property type="molecule type" value="Genomic_DNA"/>
</dbReference>
<evidence type="ECO:0000259" key="7">
    <source>
        <dbReference type="Pfam" id="PF01490"/>
    </source>
</evidence>
<evidence type="ECO:0000256" key="6">
    <source>
        <dbReference type="SAM" id="Phobius"/>
    </source>
</evidence>
<evidence type="ECO:0000256" key="5">
    <source>
        <dbReference type="ARBA" id="ARBA00023136"/>
    </source>
</evidence>
<name>A0A8S2GEA7_9BILA</name>
<feature type="transmembrane region" description="Helical" evidence="6">
    <location>
        <begin position="31"/>
        <end position="51"/>
    </location>
</feature>
<evidence type="ECO:0000256" key="4">
    <source>
        <dbReference type="ARBA" id="ARBA00022989"/>
    </source>
</evidence>
<evidence type="ECO:0000256" key="3">
    <source>
        <dbReference type="ARBA" id="ARBA00022692"/>
    </source>
</evidence>
<reference evidence="9" key="1">
    <citation type="submission" date="2021-02" db="EMBL/GenBank/DDBJ databases">
        <authorList>
            <person name="Nowell W R."/>
        </authorList>
    </citation>
    <scope>NUCLEOTIDE SEQUENCE</scope>
</reference>
<gene>
    <name evidence="8" type="ORF">OVA965_LOCUS644</name>
    <name evidence="9" type="ORF">TMI583_LOCUS644</name>
</gene>
<comment type="caution">
    <text evidence="9">The sequence shown here is derived from an EMBL/GenBank/DDBJ whole genome shotgun (WGS) entry which is preliminary data.</text>
</comment>
<protein>
    <recommendedName>
        <fullName evidence="7">Amino acid transporter transmembrane domain-containing protein</fullName>
    </recommendedName>
</protein>
<sequence>MLRQNSRSKCEGARSPFQIIAQEGAGKIGKYLLIVIIYFQLLGAGVVFLLLTAQNMQSLLHALHVHVSFCLWILIVTAILIPFCWFGTPKDSWILAVIAMVCTAIAALFISISALRDHKHHEPPSPVTFKTFSFSMGIMFFSWGGSAMFPTIQVDMKHPDKFHYAVIVAYIVLLIFYLPIQIIGYTVYGSHIKDNILEILPKDFFRYSVEILITGHLLMAFTIVLNPVFQGLEDVFKTPKRFCWQRVAVRSILVLFLTFLAETIPHFGPILSFIGSSTVSLLGFVLPVICYVTIKIRSTQLVYEHRLNTLRRVFPIYELILLVLSLMIGLFGAFASSIASFSDLVNPKSYVLPCFINATWAEGTPHNDTNY</sequence>
<keyword evidence="5 6" id="KW-0472">Membrane</keyword>
<evidence type="ECO:0000313" key="8">
    <source>
        <dbReference type="EMBL" id="CAF0728827.1"/>
    </source>
</evidence>
<dbReference type="EMBL" id="CAJOBA010000095">
    <property type="protein sequence ID" value="CAF3503453.1"/>
    <property type="molecule type" value="Genomic_DNA"/>
</dbReference>
<feature type="transmembrane region" description="Helical" evidence="6">
    <location>
        <begin position="270"/>
        <end position="294"/>
    </location>
</feature>
<dbReference type="PANTHER" id="PTHR48017">
    <property type="entry name" value="OS05G0424000 PROTEIN-RELATED"/>
    <property type="match status" value="1"/>
</dbReference>
<feature type="transmembrane region" description="Helical" evidence="6">
    <location>
        <begin position="93"/>
        <end position="112"/>
    </location>
</feature>
<feature type="transmembrane region" description="Helical" evidence="6">
    <location>
        <begin position="164"/>
        <end position="184"/>
    </location>
</feature>
<feature type="transmembrane region" description="Helical" evidence="6">
    <location>
        <begin position="63"/>
        <end position="86"/>
    </location>
</feature>
<dbReference type="GO" id="GO:0016020">
    <property type="term" value="C:membrane"/>
    <property type="evidence" value="ECO:0007669"/>
    <property type="project" value="UniProtKB-SubCell"/>
</dbReference>
<keyword evidence="3 6" id="KW-0812">Transmembrane</keyword>
<dbReference type="InterPro" id="IPR013057">
    <property type="entry name" value="AA_transpt_TM"/>
</dbReference>
<keyword evidence="4 6" id="KW-1133">Transmembrane helix</keyword>
<keyword evidence="2" id="KW-0813">Transport</keyword>
<evidence type="ECO:0000256" key="1">
    <source>
        <dbReference type="ARBA" id="ARBA00004370"/>
    </source>
</evidence>
<accession>A0A8S2GEA7</accession>
<proteinExistence type="predicted"/>
<dbReference type="AlphaFoldDB" id="A0A8S2GEA7"/>
<feature type="transmembrane region" description="Helical" evidence="6">
    <location>
        <begin position="315"/>
        <end position="339"/>
    </location>
</feature>
<feature type="transmembrane region" description="Helical" evidence="6">
    <location>
        <begin position="132"/>
        <end position="152"/>
    </location>
</feature>
<dbReference type="Gene3D" id="1.20.1740.10">
    <property type="entry name" value="Amino acid/polyamine transporter I"/>
    <property type="match status" value="1"/>
</dbReference>
<dbReference type="Proteomes" id="UP000677228">
    <property type="component" value="Unassembled WGS sequence"/>
</dbReference>
<feature type="transmembrane region" description="Helical" evidence="6">
    <location>
        <begin position="247"/>
        <end position="264"/>
    </location>
</feature>
<dbReference type="Proteomes" id="UP000682733">
    <property type="component" value="Unassembled WGS sequence"/>
</dbReference>
<dbReference type="Pfam" id="PF01490">
    <property type="entry name" value="Aa_trans"/>
    <property type="match status" value="1"/>
</dbReference>
<organism evidence="9 10">
    <name type="scientific">Didymodactylos carnosus</name>
    <dbReference type="NCBI Taxonomy" id="1234261"/>
    <lineage>
        <taxon>Eukaryota</taxon>
        <taxon>Metazoa</taxon>
        <taxon>Spiralia</taxon>
        <taxon>Gnathifera</taxon>
        <taxon>Rotifera</taxon>
        <taxon>Eurotatoria</taxon>
        <taxon>Bdelloidea</taxon>
        <taxon>Philodinida</taxon>
        <taxon>Philodinidae</taxon>
        <taxon>Didymodactylos</taxon>
    </lineage>
</organism>